<evidence type="ECO:0000313" key="2">
    <source>
        <dbReference type="EMBL" id="MFC0178885.1"/>
    </source>
</evidence>
<name>A0ABV6C9W1_9GAMM</name>
<sequence length="282" mass="32164">MTTYPVFTLESDKLFKETRALQKKHRYSSEADDRLVVGYRHAAEQGHIKAMINLQNLLIEGKGVAKEGMTHGEEALYWVEHLMSLNVASGFYQMGFFLSRGFMVERDVTKGLAYYRRAADLGNKEAQAKLGDIFASKRLINYTKDGVDNPAYRPEIGRAMLKCAAEQGHHEAARRLGSDYRIDKIFDKSAEAYQIGARHGGLYSVRALIHGFSITKPSDGFYLGQAKVDEERVRRYEIIAEKIRRNENFKFPDIDKIVPLPPAKLPEWDGTFEYEKTAQDNE</sequence>
<dbReference type="InterPro" id="IPR045653">
    <property type="entry name" value="DUF6396"/>
</dbReference>
<dbReference type="InterPro" id="IPR011990">
    <property type="entry name" value="TPR-like_helical_dom_sf"/>
</dbReference>
<proteinExistence type="predicted"/>
<dbReference type="Pfam" id="PF19933">
    <property type="entry name" value="DUF6396"/>
    <property type="match status" value="1"/>
</dbReference>
<dbReference type="Proteomes" id="UP001589758">
    <property type="component" value="Unassembled WGS sequence"/>
</dbReference>
<accession>A0ABV6C9W1</accession>
<evidence type="ECO:0000313" key="3">
    <source>
        <dbReference type="Proteomes" id="UP001589758"/>
    </source>
</evidence>
<dbReference type="InterPro" id="IPR050767">
    <property type="entry name" value="Sel1_AlgK"/>
</dbReference>
<dbReference type="EMBL" id="JBHLXE010000020">
    <property type="protein sequence ID" value="MFC0178885.1"/>
    <property type="molecule type" value="Genomic_DNA"/>
</dbReference>
<dbReference type="RefSeq" id="WP_385875927.1">
    <property type="nucleotide sequence ID" value="NZ_JBHLXE010000020.1"/>
</dbReference>
<evidence type="ECO:0000259" key="1">
    <source>
        <dbReference type="Pfam" id="PF19933"/>
    </source>
</evidence>
<reference evidence="2 3" key="1">
    <citation type="submission" date="2024-09" db="EMBL/GenBank/DDBJ databases">
        <authorList>
            <person name="Sun Q."/>
            <person name="Mori K."/>
        </authorList>
    </citation>
    <scope>NUCLEOTIDE SEQUENCE [LARGE SCALE GENOMIC DNA]</scope>
    <source>
        <strain evidence="2 3">CCM 8545</strain>
    </source>
</reference>
<dbReference type="SMART" id="SM00671">
    <property type="entry name" value="SEL1"/>
    <property type="match status" value="1"/>
</dbReference>
<feature type="domain" description="DUF6396" evidence="1">
    <location>
        <begin position="206"/>
        <end position="281"/>
    </location>
</feature>
<comment type="caution">
    <text evidence="2">The sequence shown here is derived from an EMBL/GenBank/DDBJ whole genome shotgun (WGS) entry which is preliminary data.</text>
</comment>
<dbReference type="Gene3D" id="1.25.40.10">
    <property type="entry name" value="Tetratricopeptide repeat domain"/>
    <property type="match status" value="1"/>
</dbReference>
<keyword evidence="3" id="KW-1185">Reference proteome</keyword>
<dbReference type="SUPFAM" id="SSF81901">
    <property type="entry name" value="HCP-like"/>
    <property type="match status" value="1"/>
</dbReference>
<organism evidence="2 3">
    <name type="scientific">Thorsellia kenyensis</name>
    <dbReference type="NCBI Taxonomy" id="1549888"/>
    <lineage>
        <taxon>Bacteria</taxon>
        <taxon>Pseudomonadati</taxon>
        <taxon>Pseudomonadota</taxon>
        <taxon>Gammaproteobacteria</taxon>
        <taxon>Enterobacterales</taxon>
        <taxon>Thorselliaceae</taxon>
        <taxon>Thorsellia</taxon>
    </lineage>
</organism>
<gene>
    <name evidence="2" type="ORF">ACFFIT_02050</name>
</gene>
<protein>
    <submittedName>
        <fullName evidence="2">DUF6396 domain-containing protein</fullName>
    </submittedName>
</protein>
<dbReference type="PANTHER" id="PTHR11102">
    <property type="entry name" value="SEL-1-LIKE PROTEIN"/>
    <property type="match status" value="1"/>
</dbReference>
<dbReference type="InterPro" id="IPR006597">
    <property type="entry name" value="Sel1-like"/>
</dbReference>
<dbReference type="PANTHER" id="PTHR11102:SF160">
    <property type="entry name" value="ERAD-ASSOCIATED E3 UBIQUITIN-PROTEIN LIGASE COMPONENT HRD3"/>
    <property type="match status" value="1"/>
</dbReference>